<comment type="caution">
    <text evidence="1">The sequence shown here is derived from an EMBL/GenBank/DDBJ whole genome shotgun (WGS) entry which is preliminary data.</text>
</comment>
<evidence type="ECO:0000313" key="2">
    <source>
        <dbReference type="Proteomes" id="UP000800093"/>
    </source>
</evidence>
<name>A0A9P4N728_9PLEO</name>
<proteinExistence type="predicted"/>
<sequence length="238" mass="26714">MPPQSHTLASLTANGSLVRLLSSPEIMPQPARFSIQLNHPALLIGDIPCSYGSEEVWALFRSSSEIRALAFSSTTLTLVSNPTIIEDVWWGSIELYEPYMWVVDWTVPSSGSGLERFVAFIQYVFLANLQIEEIRDHGGNFEGALEEACESIKEGVKKLFGGDEERYVMDGDVELRWTTERLEGKDIKYESSDESILEWLSSIELNDGDEDMENTMSEGEGREGGRILLPLYHDIASR</sequence>
<keyword evidence="2" id="KW-1185">Reference proteome</keyword>
<reference evidence="2" key="1">
    <citation type="journal article" date="2020" name="Stud. Mycol.">
        <title>101 Dothideomycetes genomes: A test case for predicting lifestyles and emergence of pathogens.</title>
        <authorList>
            <person name="Haridas S."/>
            <person name="Albert R."/>
            <person name="Binder M."/>
            <person name="Bloem J."/>
            <person name="LaButti K."/>
            <person name="Salamov A."/>
            <person name="Andreopoulos B."/>
            <person name="Baker S."/>
            <person name="Barry K."/>
            <person name="Bills G."/>
            <person name="Bluhm B."/>
            <person name="Cannon C."/>
            <person name="Castanera R."/>
            <person name="Culley D."/>
            <person name="Daum C."/>
            <person name="Ezra D."/>
            <person name="Gonzalez J."/>
            <person name="Henrissat B."/>
            <person name="Kuo A."/>
            <person name="Liang C."/>
            <person name="Lipzen A."/>
            <person name="Lutzoni F."/>
            <person name="Magnuson J."/>
            <person name="Mondo S."/>
            <person name="Nolan M."/>
            <person name="Ohm R."/>
            <person name="Pangilinan J."/>
            <person name="Park H.-J."/>
            <person name="Ramirez L."/>
            <person name="Alfaro M."/>
            <person name="Sun H."/>
            <person name="Tritt A."/>
            <person name="Yoshinaga Y."/>
            <person name="Zwiers L.-H."/>
            <person name="Turgeon B."/>
            <person name="Goodwin S."/>
            <person name="Spatafora J."/>
            <person name="Crous P."/>
            <person name="Grigoriev I."/>
        </authorList>
    </citation>
    <scope>NUCLEOTIDE SEQUENCE [LARGE SCALE GENOMIC DNA]</scope>
    <source>
        <strain evidence="2">CBS 304.66</strain>
    </source>
</reference>
<gene>
    <name evidence="1" type="ORF">CC78DRAFT_570582</name>
</gene>
<protein>
    <submittedName>
        <fullName evidence="1">Uncharacterized protein</fullName>
    </submittedName>
</protein>
<organism evidence="1 2">
    <name type="scientific">Lojkania enalia</name>
    <dbReference type="NCBI Taxonomy" id="147567"/>
    <lineage>
        <taxon>Eukaryota</taxon>
        <taxon>Fungi</taxon>
        <taxon>Dikarya</taxon>
        <taxon>Ascomycota</taxon>
        <taxon>Pezizomycotina</taxon>
        <taxon>Dothideomycetes</taxon>
        <taxon>Pleosporomycetidae</taxon>
        <taxon>Pleosporales</taxon>
        <taxon>Pleosporales incertae sedis</taxon>
        <taxon>Lojkania</taxon>
    </lineage>
</organism>
<accession>A0A9P4N728</accession>
<dbReference type="AlphaFoldDB" id="A0A9P4N728"/>
<evidence type="ECO:0000313" key="1">
    <source>
        <dbReference type="EMBL" id="KAF2261341.1"/>
    </source>
</evidence>
<dbReference type="EMBL" id="ML986659">
    <property type="protein sequence ID" value="KAF2261341.1"/>
    <property type="molecule type" value="Genomic_DNA"/>
</dbReference>
<dbReference type="Proteomes" id="UP000800093">
    <property type="component" value="Unassembled WGS sequence"/>
</dbReference>